<name>A0ABW6UWX4_MICFU</name>
<keyword evidence="1" id="KW-0812">Transmembrane</keyword>
<proteinExistence type="predicted"/>
<evidence type="ECO:0000313" key="2">
    <source>
        <dbReference type="EMBL" id="MFF4771552.1"/>
    </source>
</evidence>
<comment type="caution">
    <text evidence="2">The sequence shown here is derived from an EMBL/GenBank/DDBJ whole genome shotgun (WGS) entry which is preliminary data.</text>
</comment>
<feature type="transmembrane region" description="Helical" evidence="1">
    <location>
        <begin position="46"/>
        <end position="69"/>
    </location>
</feature>
<feature type="transmembrane region" description="Helical" evidence="1">
    <location>
        <begin position="89"/>
        <end position="109"/>
    </location>
</feature>
<dbReference type="EMBL" id="JBIAXI010000001">
    <property type="protein sequence ID" value="MFF4771552.1"/>
    <property type="molecule type" value="Genomic_DNA"/>
</dbReference>
<protein>
    <recommendedName>
        <fullName evidence="4">M56 family metallopeptidase</fullName>
    </recommendedName>
</protein>
<keyword evidence="1" id="KW-1133">Transmembrane helix</keyword>
<keyword evidence="3" id="KW-1185">Reference proteome</keyword>
<reference evidence="2 3" key="1">
    <citation type="submission" date="2024-10" db="EMBL/GenBank/DDBJ databases">
        <title>The Natural Products Discovery Center: Release of the First 8490 Sequenced Strains for Exploring Actinobacteria Biosynthetic Diversity.</title>
        <authorList>
            <person name="Kalkreuter E."/>
            <person name="Kautsar S.A."/>
            <person name="Yang D."/>
            <person name="Bader C.D."/>
            <person name="Teijaro C.N."/>
            <person name="Fluegel L."/>
            <person name="Davis C.M."/>
            <person name="Simpson J.R."/>
            <person name="Lauterbach L."/>
            <person name="Steele A.D."/>
            <person name="Gui C."/>
            <person name="Meng S."/>
            <person name="Li G."/>
            <person name="Viehrig K."/>
            <person name="Ye F."/>
            <person name="Su P."/>
            <person name="Kiefer A.F."/>
            <person name="Nichols A."/>
            <person name="Cepeda A.J."/>
            <person name="Yan W."/>
            <person name="Fan B."/>
            <person name="Jiang Y."/>
            <person name="Adhikari A."/>
            <person name="Zheng C.-J."/>
            <person name="Schuster L."/>
            <person name="Cowan T.M."/>
            <person name="Smanski M.J."/>
            <person name="Chevrette M.G."/>
            <person name="De Carvalho L.P.S."/>
            <person name="Shen B."/>
        </authorList>
    </citation>
    <scope>NUCLEOTIDE SEQUENCE [LARGE SCALE GENOMIC DNA]</scope>
    <source>
        <strain evidence="2 3">NPDC001281</strain>
    </source>
</reference>
<gene>
    <name evidence="2" type="ORF">ACFY05_01685</name>
</gene>
<sequence length="223" mass="24125">MNFWLVAAGISLAPIMLGGRLAARLATAPWTHQSPRAALALWQAIGLAGGLGAIGIGLVAAVTPLAAVFPHGAHTLIGQIMDGRGLGGLSWMQTSALAWSVGLAVWLLIHTIRTTVRTVVTQRRQRLLVDLVADRCPSHNAYVLPDEGLAAYCVPGWRSRIVLTRGRWSGSNPRSFALLWNMSALTREVVMTLSCSRSSHCIRRSPGFPRYEPPARSCPCSWR</sequence>
<dbReference type="Proteomes" id="UP001602119">
    <property type="component" value="Unassembled WGS sequence"/>
</dbReference>
<accession>A0ABW6UWX4</accession>
<evidence type="ECO:0000313" key="3">
    <source>
        <dbReference type="Proteomes" id="UP001602119"/>
    </source>
</evidence>
<dbReference type="RefSeq" id="WP_387340161.1">
    <property type="nucleotide sequence ID" value="NZ_JBIAXI010000001.1"/>
</dbReference>
<evidence type="ECO:0008006" key="4">
    <source>
        <dbReference type="Google" id="ProtNLM"/>
    </source>
</evidence>
<organism evidence="2 3">
    <name type="scientific">Microtetraspora fusca</name>
    <dbReference type="NCBI Taxonomy" id="1997"/>
    <lineage>
        <taxon>Bacteria</taxon>
        <taxon>Bacillati</taxon>
        <taxon>Actinomycetota</taxon>
        <taxon>Actinomycetes</taxon>
        <taxon>Streptosporangiales</taxon>
        <taxon>Streptosporangiaceae</taxon>
        <taxon>Microtetraspora</taxon>
    </lineage>
</organism>
<keyword evidence="1" id="KW-0472">Membrane</keyword>
<evidence type="ECO:0000256" key="1">
    <source>
        <dbReference type="SAM" id="Phobius"/>
    </source>
</evidence>